<comment type="caution">
    <text evidence="3">The sequence shown here is derived from an EMBL/GenBank/DDBJ whole genome shotgun (WGS) entry which is preliminary data.</text>
</comment>
<reference evidence="3 4" key="1">
    <citation type="submission" date="2018-06" db="EMBL/GenBank/DDBJ databases">
        <title>Comparative genomics reveals the genomic features of Rhizophagus irregularis, R. cerebriforme, R. diaphanum and Gigaspora rosea, and their symbiotic lifestyle signature.</title>
        <authorList>
            <person name="Morin E."/>
            <person name="San Clemente H."/>
            <person name="Chen E.C.H."/>
            <person name="De La Providencia I."/>
            <person name="Hainaut M."/>
            <person name="Kuo A."/>
            <person name="Kohler A."/>
            <person name="Murat C."/>
            <person name="Tang N."/>
            <person name="Roy S."/>
            <person name="Loubradou J."/>
            <person name="Henrissat B."/>
            <person name="Grigoriev I.V."/>
            <person name="Corradi N."/>
            <person name="Roux C."/>
            <person name="Martin F.M."/>
        </authorList>
    </citation>
    <scope>NUCLEOTIDE SEQUENCE [LARGE SCALE GENOMIC DNA]</scope>
    <source>
        <strain evidence="3 4">DAOM 227022</strain>
    </source>
</reference>
<dbReference type="Gene3D" id="1.25.40.10">
    <property type="entry name" value="Tetratricopeptide repeat domain"/>
    <property type="match status" value="3"/>
</dbReference>
<evidence type="ECO:0000313" key="3">
    <source>
        <dbReference type="EMBL" id="RIA84877.1"/>
    </source>
</evidence>
<proteinExistence type="predicted"/>
<dbReference type="GO" id="GO:0005524">
    <property type="term" value="F:ATP binding"/>
    <property type="evidence" value="ECO:0007669"/>
    <property type="project" value="UniProtKB-UniRule"/>
</dbReference>
<dbReference type="PROSITE" id="PS00107">
    <property type="entry name" value="PROTEIN_KINASE_ATP"/>
    <property type="match status" value="1"/>
</dbReference>
<dbReference type="AlphaFoldDB" id="A0A397SLL7"/>
<dbReference type="SUPFAM" id="SSF81901">
    <property type="entry name" value="HCP-like"/>
    <property type="match status" value="2"/>
</dbReference>
<dbReference type="InterPro" id="IPR006597">
    <property type="entry name" value="Sel1-like"/>
</dbReference>
<gene>
    <name evidence="3" type="ORF">C1645_831627</name>
</gene>
<keyword evidence="3" id="KW-0808">Transferase</keyword>
<dbReference type="Pfam" id="PF08238">
    <property type="entry name" value="Sel1"/>
    <property type="match status" value="6"/>
</dbReference>
<dbReference type="InterPro" id="IPR011990">
    <property type="entry name" value="TPR-like_helical_dom_sf"/>
</dbReference>
<feature type="domain" description="Protein kinase" evidence="2">
    <location>
        <begin position="11"/>
        <end position="277"/>
    </location>
</feature>
<keyword evidence="3" id="KW-0418">Kinase</keyword>
<dbReference type="Pfam" id="PF00069">
    <property type="entry name" value="Pkinase"/>
    <property type="match status" value="1"/>
</dbReference>
<dbReference type="InterPro" id="IPR052945">
    <property type="entry name" value="Mitotic_Regulator"/>
</dbReference>
<sequence length="485" mass="55192">MKLRDQYNNKFTSINPIGSGSFGRVIRANWKNTLFALKIFNNDKTTLKEVVNEIKLHKSVDSHENILGFYGITKVENEYSLVLEYADSGTLKAYLSNHFKELGWDDKYQLALQLTSAVKYMHDYDVIHRDLHANNILIHQKKIKIADFGLSKKIAESSNTSKMFGVIPYVDPKIFNNQYNNRNKSDHYKLNKKSDVYSVGVLMWQISKGEEYDIGLALAIQGGEREKITDGTPVEFSNLYAEKEDDLLQESESLDINDDLNLDNITTAANGCKFALFNLGGCYQLGDGIVSEKGYMNAQYLLGMHYIDGIAVAKDEKKRFELIQKVAHKDAKYISGNKKIEINKQKDFEYSKILNELMDSFSQLKLGYCYDIGIGTEVDKTKAFKFYTLAAEKGHKIAQNNLGVLYENGEGTEKNSEKAFYWYNKAAENGDEVAQYNLGDCYENGIGVEKDEIKAFEYYKKSADQRNLKAQFQLGYCYSHGIGTD</sequence>
<dbReference type="PROSITE" id="PS50011">
    <property type="entry name" value="PROTEIN_KINASE_DOM"/>
    <property type="match status" value="1"/>
</dbReference>
<evidence type="ECO:0000313" key="4">
    <source>
        <dbReference type="Proteomes" id="UP000265703"/>
    </source>
</evidence>
<dbReference type="SMART" id="SM00671">
    <property type="entry name" value="SEL1"/>
    <property type="match status" value="4"/>
</dbReference>
<organism evidence="3 4">
    <name type="scientific">Glomus cerebriforme</name>
    <dbReference type="NCBI Taxonomy" id="658196"/>
    <lineage>
        <taxon>Eukaryota</taxon>
        <taxon>Fungi</taxon>
        <taxon>Fungi incertae sedis</taxon>
        <taxon>Mucoromycota</taxon>
        <taxon>Glomeromycotina</taxon>
        <taxon>Glomeromycetes</taxon>
        <taxon>Glomerales</taxon>
        <taxon>Glomeraceae</taxon>
        <taxon>Glomus</taxon>
    </lineage>
</organism>
<keyword evidence="4" id="KW-1185">Reference proteome</keyword>
<dbReference type="SUPFAM" id="SSF56112">
    <property type="entry name" value="Protein kinase-like (PK-like)"/>
    <property type="match status" value="1"/>
</dbReference>
<keyword evidence="1" id="KW-0547">Nucleotide-binding</keyword>
<feature type="binding site" evidence="1">
    <location>
        <position position="38"/>
    </location>
    <ligand>
        <name>ATP</name>
        <dbReference type="ChEBI" id="CHEBI:30616"/>
    </ligand>
</feature>
<evidence type="ECO:0000256" key="1">
    <source>
        <dbReference type="PROSITE-ProRule" id="PRU10141"/>
    </source>
</evidence>
<dbReference type="EMBL" id="QKYT01000463">
    <property type="protein sequence ID" value="RIA84877.1"/>
    <property type="molecule type" value="Genomic_DNA"/>
</dbReference>
<dbReference type="InterPro" id="IPR000719">
    <property type="entry name" value="Prot_kinase_dom"/>
</dbReference>
<dbReference type="GO" id="GO:0004672">
    <property type="term" value="F:protein kinase activity"/>
    <property type="evidence" value="ECO:0007669"/>
    <property type="project" value="InterPro"/>
</dbReference>
<dbReference type="Proteomes" id="UP000265703">
    <property type="component" value="Unassembled WGS sequence"/>
</dbReference>
<dbReference type="PANTHER" id="PTHR43628">
    <property type="entry name" value="ACTIVATOR OF C KINASE PROTEIN 1-RELATED"/>
    <property type="match status" value="1"/>
</dbReference>
<feature type="non-terminal residue" evidence="3">
    <location>
        <position position="485"/>
    </location>
</feature>
<dbReference type="Gene3D" id="1.10.510.10">
    <property type="entry name" value="Transferase(Phosphotransferase) domain 1"/>
    <property type="match status" value="1"/>
</dbReference>
<keyword evidence="1" id="KW-0067">ATP-binding</keyword>
<dbReference type="PANTHER" id="PTHR43628:SF1">
    <property type="entry name" value="CHITIN SYNTHASE REGULATORY FACTOR 2-RELATED"/>
    <property type="match status" value="1"/>
</dbReference>
<accession>A0A397SLL7</accession>
<dbReference type="InterPro" id="IPR017441">
    <property type="entry name" value="Protein_kinase_ATP_BS"/>
</dbReference>
<protein>
    <submittedName>
        <fullName evidence="3">Kinase-like domain-containing protein</fullName>
    </submittedName>
</protein>
<dbReference type="OrthoDB" id="10261027at2759"/>
<name>A0A397SLL7_9GLOM</name>
<evidence type="ECO:0000259" key="2">
    <source>
        <dbReference type="PROSITE" id="PS50011"/>
    </source>
</evidence>
<dbReference type="InterPro" id="IPR011009">
    <property type="entry name" value="Kinase-like_dom_sf"/>
</dbReference>